<reference evidence="15" key="1">
    <citation type="submission" date="2013-07" db="EMBL/GenBank/DDBJ databases">
        <title>The genome of Eucalyptus grandis.</title>
        <authorList>
            <person name="Schmutz J."/>
            <person name="Hayes R."/>
            <person name="Myburg A."/>
            <person name="Tuskan G."/>
            <person name="Grattapaglia D."/>
            <person name="Rokhsar D.S."/>
        </authorList>
    </citation>
    <scope>NUCLEOTIDE SEQUENCE</scope>
    <source>
        <tissue evidence="15">Leaf extractions</tissue>
    </source>
</reference>
<keyword evidence="10" id="KW-0807">Transducer</keyword>
<evidence type="ECO:0000256" key="11">
    <source>
        <dbReference type="RuleBase" id="RU361133"/>
    </source>
</evidence>
<dbReference type="GO" id="GO:0051209">
    <property type="term" value="P:release of sequestered calcium ion into cytosol"/>
    <property type="evidence" value="ECO:0000318"/>
    <property type="project" value="GO_Central"/>
</dbReference>
<dbReference type="InterPro" id="IPR000909">
    <property type="entry name" value="PLipase_C_PInositol-sp_X_dom"/>
</dbReference>
<dbReference type="GO" id="GO:0006950">
    <property type="term" value="P:response to stress"/>
    <property type="evidence" value="ECO:0007669"/>
    <property type="project" value="UniProtKB-ARBA"/>
</dbReference>
<dbReference type="OMA" id="LFQCTDE"/>
<dbReference type="PANTHER" id="PTHR10336:SF105">
    <property type="entry name" value="PHOSPHOINOSITIDE PHOSPHOLIPASE C 1"/>
    <property type="match status" value="1"/>
</dbReference>
<dbReference type="PRINTS" id="PR00390">
    <property type="entry name" value="PHPHLIPASEC"/>
</dbReference>
<dbReference type="PROSITE" id="PS50004">
    <property type="entry name" value="C2"/>
    <property type="match status" value="1"/>
</dbReference>
<dbReference type="FunFam" id="2.60.40.150:FF:000060">
    <property type="entry name" value="Phosphoinositide phospholipase C"/>
    <property type="match status" value="1"/>
</dbReference>
<dbReference type="Gramene" id="KCW52486">
    <property type="protein sequence ID" value="KCW52486"/>
    <property type="gene ID" value="EUGRSUZ_J01885"/>
</dbReference>
<evidence type="ECO:0000259" key="14">
    <source>
        <dbReference type="PROSITE" id="PS50008"/>
    </source>
</evidence>
<dbReference type="Pfam" id="PF00387">
    <property type="entry name" value="PI-PLC-Y"/>
    <property type="match status" value="1"/>
</dbReference>
<keyword evidence="9" id="KW-0472">Membrane</keyword>
<dbReference type="SUPFAM" id="SSF47473">
    <property type="entry name" value="EF-hand"/>
    <property type="match status" value="1"/>
</dbReference>
<dbReference type="Pfam" id="PF00168">
    <property type="entry name" value="C2"/>
    <property type="match status" value="1"/>
</dbReference>
<dbReference type="SUPFAM" id="SSF49562">
    <property type="entry name" value="C2 domain (Calcium/lipid-binding domain, CaLB)"/>
    <property type="match status" value="1"/>
</dbReference>
<dbReference type="InterPro" id="IPR015359">
    <property type="entry name" value="PLC_EF-hand-like"/>
</dbReference>
<feature type="region of interest" description="Disordered" evidence="12">
    <location>
        <begin position="260"/>
        <end position="292"/>
    </location>
</feature>
<evidence type="ECO:0000256" key="10">
    <source>
        <dbReference type="ARBA" id="ARBA00023224"/>
    </source>
</evidence>
<dbReference type="InParanoid" id="A0A059AFS5"/>
<dbReference type="EC" id="3.1.4.11" evidence="4 11"/>
<dbReference type="InterPro" id="IPR001192">
    <property type="entry name" value="PI-PLC_fam"/>
</dbReference>
<dbReference type="FunFam" id="3.20.20.190:FF:000010">
    <property type="entry name" value="Phosphoinositide phospholipase C"/>
    <property type="match status" value="1"/>
</dbReference>
<dbReference type="EMBL" id="KK198762">
    <property type="protein sequence ID" value="KCW52486.1"/>
    <property type="molecule type" value="Genomic_DNA"/>
</dbReference>
<evidence type="ECO:0000256" key="1">
    <source>
        <dbReference type="ARBA" id="ARBA00001195"/>
    </source>
</evidence>
<comment type="cofactor">
    <cofactor evidence="2">
        <name>Ca(2+)</name>
        <dbReference type="ChEBI" id="CHEBI:29108"/>
    </cofactor>
</comment>
<dbReference type="SUPFAM" id="SSF51695">
    <property type="entry name" value="PLC-like phosphodiesterases"/>
    <property type="match status" value="1"/>
</dbReference>
<gene>
    <name evidence="15" type="ORF">EUGRSUZ_J01885</name>
</gene>
<dbReference type="Pfam" id="PF09279">
    <property type="entry name" value="EF-hand_like"/>
    <property type="match status" value="1"/>
</dbReference>
<evidence type="ECO:0000259" key="13">
    <source>
        <dbReference type="PROSITE" id="PS50004"/>
    </source>
</evidence>
<dbReference type="Gene3D" id="2.60.40.150">
    <property type="entry name" value="C2 domain"/>
    <property type="match status" value="1"/>
</dbReference>
<dbReference type="InterPro" id="IPR001711">
    <property type="entry name" value="PLipase_C_Pinositol-sp_Y"/>
</dbReference>
<dbReference type="GO" id="GO:0004435">
    <property type="term" value="F:phosphatidylinositol-4,5-bisphosphate phospholipase C activity"/>
    <property type="evidence" value="ECO:0000318"/>
    <property type="project" value="GO_Central"/>
</dbReference>
<accession>A0A059AFS5</accession>
<dbReference type="SMART" id="SM00239">
    <property type="entry name" value="C2"/>
    <property type="match status" value="1"/>
</dbReference>
<evidence type="ECO:0000256" key="7">
    <source>
        <dbReference type="ARBA" id="ARBA00022963"/>
    </source>
</evidence>
<evidence type="ECO:0000256" key="12">
    <source>
        <dbReference type="SAM" id="MobiDB-lite"/>
    </source>
</evidence>
<comment type="catalytic activity">
    <reaction evidence="1 11">
        <text>a 1,2-diacyl-sn-glycero-3-phospho-(1D-myo-inositol-4,5-bisphosphate) + H2O = 1D-myo-inositol 1,4,5-trisphosphate + a 1,2-diacyl-sn-glycerol + H(+)</text>
        <dbReference type="Rhea" id="RHEA:33179"/>
        <dbReference type="ChEBI" id="CHEBI:15377"/>
        <dbReference type="ChEBI" id="CHEBI:15378"/>
        <dbReference type="ChEBI" id="CHEBI:17815"/>
        <dbReference type="ChEBI" id="CHEBI:58456"/>
        <dbReference type="ChEBI" id="CHEBI:203600"/>
        <dbReference type="EC" id="3.1.4.11"/>
    </reaction>
</comment>
<keyword evidence="6 11" id="KW-0378">Hydrolase</keyword>
<dbReference type="PROSITE" id="PS50007">
    <property type="entry name" value="PIPLC_X_DOMAIN"/>
    <property type="match status" value="1"/>
</dbReference>
<keyword evidence="7 11" id="KW-0442">Lipid degradation</keyword>
<sequence length="571" mass="66133">MRSRLRSGILRESRRPFRFQICCCRRDFYFREVSPPSDVQLLFEQYSENGTMTIEHLRRFLVEYQKLKDATREDAMSILHSLRHHIMYRKELNVDHFFRYLLSDHNPPMAPSLGVHHDMNAPLAHYYMYTGHNSYLTGNQLSSDSSSEPIIKALKKGVRVIELDLWPDSRGNKVKVSHGNTLTSPVNLNRCLSATRDYAFIASEFPVVITFEDHLVHAPLLQMVTKTFESKLHQPGTDQLAEFPSPESLKKKILISTKPPKEYLERQSSMEKEYDSAQELSDKEGSDQDEEEKNVFPEYKHLIAIHAGKPKGRLTNSLRIDTSKVRRLSLSEQELEEISQKHGQDLVRFTQKNLLKIYPKCTRFDSSNYDPLLGWMHGAQMAAFNMQGYGKYLWIMEGMFKANGRCGYVKKPDFLLDKDHIFDPAKPLPVKTNLKVTVYLGEGWHLDFKATHFNQFSPPDFFVRVGIAGVPDDTVMKKTRAIEDDWTPVWNQEFEFPLRVPELAILRIEVLEFDTTRHHDFGGQMCVPVSELRTGIRAVPLHSRKGIKYPSVKLLMRFEFEEPDSETENDG</sequence>
<dbReference type="STRING" id="71139.A0A059AFS5"/>
<feature type="domain" description="PI-PLC Y-box" evidence="14">
    <location>
        <begin position="329"/>
        <end position="415"/>
    </location>
</feature>
<comment type="subcellular location">
    <subcellularLocation>
        <location evidence="3">Cell membrane</location>
        <topology evidence="3">Peripheral membrane protein</topology>
    </subcellularLocation>
</comment>
<dbReference type="Gene3D" id="1.10.238.10">
    <property type="entry name" value="EF-hand"/>
    <property type="match status" value="1"/>
</dbReference>
<feature type="domain" description="C2" evidence="13">
    <location>
        <begin position="417"/>
        <end position="543"/>
    </location>
</feature>
<evidence type="ECO:0000256" key="5">
    <source>
        <dbReference type="ARBA" id="ARBA00022475"/>
    </source>
</evidence>
<feature type="compositionally biased region" description="Basic and acidic residues" evidence="12">
    <location>
        <begin position="260"/>
        <end position="286"/>
    </location>
</feature>
<dbReference type="Pfam" id="PF00388">
    <property type="entry name" value="PI-PLC-X"/>
    <property type="match status" value="1"/>
</dbReference>
<evidence type="ECO:0000256" key="9">
    <source>
        <dbReference type="ARBA" id="ARBA00023136"/>
    </source>
</evidence>
<protein>
    <recommendedName>
        <fullName evidence="4 11">Phosphoinositide phospholipase C</fullName>
        <ecNumber evidence="4 11">3.1.4.11</ecNumber>
    </recommendedName>
</protein>
<dbReference type="CDD" id="cd00275">
    <property type="entry name" value="C2_PLC_like"/>
    <property type="match status" value="1"/>
</dbReference>
<evidence type="ECO:0000256" key="6">
    <source>
        <dbReference type="ARBA" id="ARBA00022801"/>
    </source>
</evidence>
<evidence type="ECO:0000256" key="8">
    <source>
        <dbReference type="ARBA" id="ARBA00023098"/>
    </source>
</evidence>
<evidence type="ECO:0000313" key="15">
    <source>
        <dbReference type="EMBL" id="KCW52486.1"/>
    </source>
</evidence>
<dbReference type="AlphaFoldDB" id="A0A059AFS5"/>
<dbReference type="GO" id="GO:0005886">
    <property type="term" value="C:plasma membrane"/>
    <property type="evidence" value="ECO:0000318"/>
    <property type="project" value="GO_Central"/>
</dbReference>
<dbReference type="GO" id="GO:0048015">
    <property type="term" value="P:phosphatidylinositol-mediated signaling"/>
    <property type="evidence" value="ECO:0000318"/>
    <property type="project" value="GO_Central"/>
</dbReference>
<dbReference type="Gene3D" id="3.20.20.190">
    <property type="entry name" value="Phosphatidylinositol (PI) phosphodiesterase"/>
    <property type="match status" value="1"/>
</dbReference>
<evidence type="ECO:0000256" key="2">
    <source>
        <dbReference type="ARBA" id="ARBA00001913"/>
    </source>
</evidence>
<dbReference type="InterPro" id="IPR035892">
    <property type="entry name" value="C2_domain_sf"/>
</dbReference>
<dbReference type="PROSITE" id="PS50008">
    <property type="entry name" value="PIPLC_Y_DOMAIN"/>
    <property type="match status" value="1"/>
</dbReference>
<keyword evidence="8 11" id="KW-0443">Lipid metabolism</keyword>
<proteinExistence type="predicted"/>
<dbReference type="InterPro" id="IPR017946">
    <property type="entry name" value="PLC-like_Pdiesterase_TIM-brl"/>
</dbReference>
<name>A0A059AFS5_EUCGR</name>
<dbReference type="SMART" id="SM00149">
    <property type="entry name" value="PLCYc"/>
    <property type="match status" value="1"/>
</dbReference>
<dbReference type="PANTHER" id="PTHR10336">
    <property type="entry name" value="PHOSPHOINOSITIDE-SPECIFIC PHOSPHOLIPASE C FAMILY PROTEIN"/>
    <property type="match status" value="1"/>
</dbReference>
<keyword evidence="5" id="KW-1003">Cell membrane</keyword>
<evidence type="ECO:0000256" key="3">
    <source>
        <dbReference type="ARBA" id="ARBA00004202"/>
    </source>
</evidence>
<evidence type="ECO:0000256" key="4">
    <source>
        <dbReference type="ARBA" id="ARBA00012368"/>
    </source>
</evidence>
<dbReference type="InterPro" id="IPR011992">
    <property type="entry name" value="EF-hand-dom_pair"/>
</dbReference>
<dbReference type="eggNOG" id="KOG0169">
    <property type="taxonomic scope" value="Eukaryota"/>
</dbReference>
<organism evidence="15">
    <name type="scientific">Eucalyptus grandis</name>
    <name type="common">Flooded gum</name>
    <dbReference type="NCBI Taxonomy" id="71139"/>
    <lineage>
        <taxon>Eukaryota</taxon>
        <taxon>Viridiplantae</taxon>
        <taxon>Streptophyta</taxon>
        <taxon>Embryophyta</taxon>
        <taxon>Tracheophyta</taxon>
        <taxon>Spermatophyta</taxon>
        <taxon>Magnoliopsida</taxon>
        <taxon>eudicotyledons</taxon>
        <taxon>Gunneridae</taxon>
        <taxon>Pentapetalae</taxon>
        <taxon>rosids</taxon>
        <taxon>malvids</taxon>
        <taxon>Myrtales</taxon>
        <taxon>Myrtaceae</taxon>
        <taxon>Myrtoideae</taxon>
        <taxon>Eucalypteae</taxon>
        <taxon>Eucalyptus</taxon>
    </lineage>
</organism>
<dbReference type="SMART" id="SM00148">
    <property type="entry name" value="PLCXc"/>
    <property type="match status" value="1"/>
</dbReference>
<dbReference type="InterPro" id="IPR000008">
    <property type="entry name" value="C2_dom"/>
</dbReference>
<dbReference type="GO" id="GO:0016042">
    <property type="term" value="P:lipid catabolic process"/>
    <property type="evidence" value="ECO:0007669"/>
    <property type="project" value="UniProtKB-KW"/>
</dbReference>